<evidence type="ECO:0000313" key="1">
    <source>
        <dbReference type="EMBL" id="KAJ7543782.1"/>
    </source>
</evidence>
<comment type="caution">
    <text evidence="1">The sequence shown here is derived from an EMBL/GenBank/DDBJ whole genome shotgun (WGS) entry which is preliminary data.</text>
</comment>
<keyword evidence="2" id="KW-1185">Reference proteome</keyword>
<dbReference type="Proteomes" id="UP001162992">
    <property type="component" value="Chromosome 9"/>
</dbReference>
<sequence>MAMASSSSCQFQFSSVAILFPSTHLCSHAFVLPSSCQNNINSILTFKLVDSLPISHSLKRTGSCSVSEFDAAARLHSASSYSMLLLLQESPRTKRHSTLRKVTRIAVASIKETEKEAESSSTNGETSVTWQTSSESKKESAAKATPSGLSKEFSNVVKKTASTFAPRASTARKNPAVPGSTLYTVFEVQGYLSMALGGLLSFNLIFPSNEPDIWRLMGMWSVWMFTIPSLRARDCSSKEKDALNFLFLAIPLINITIPCLWKSFGVVWSTDILVFFAIYAWKYMIPAKNFLRLIGMSRQILLYWLNKISMQHQRSNMPDQQVETISSVLAQQILNMV</sequence>
<dbReference type="EMBL" id="CM055100">
    <property type="protein sequence ID" value="KAJ7543782.1"/>
    <property type="molecule type" value="Genomic_DNA"/>
</dbReference>
<gene>
    <name evidence="1" type="ORF">O6H91_09G052500</name>
</gene>
<proteinExistence type="predicted"/>
<organism evidence="1 2">
    <name type="scientific">Diphasiastrum complanatum</name>
    <name type="common">Issler's clubmoss</name>
    <name type="synonym">Lycopodium complanatum</name>
    <dbReference type="NCBI Taxonomy" id="34168"/>
    <lineage>
        <taxon>Eukaryota</taxon>
        <taxon>Viridiplantae</taxon>
        <taxon>Streptophyta</taxon>
        <taxon>Embryophyta</taxon>
        <taxon>Tracheophyta</taxon>
        <taxon>Lycopodiopsida</taxon>
        <taxon>Lycopodiales</taxon>
        <taxon>Lycopodiaceae</taxon>
        <taxon>Lycopodioideae</taxon>
        <taxon>Diphasiastrum</taxon>
    </lineage>
</organism>
<protein>
    <submittedName>
        <fullName evidence="1">Uncharacterized protein</fullName>
    </submittedName>
</protein>
<name>A0ACC2CQ82_DIPCM</name>
<accession>A0ACC2CQ82</accession>
<reference evidence="2" key="1">
    <citation type="journal article" date="2024" name="Proc. Natl. Acad. Sci. U.S.A.">
        <title>Extraordinary preservation of gene collinearity over three hundred million years revealed in homosporous lycophytes.</title>
        <authorList>
            <person name="Li C."/>
            <person name="Wickell D."/>
            <person name="Kuo L.Y."/>
            <person name="Chen X."/>
            <person name="Nie B."/>
            <person name="Liao X."/>
            <person name="Peng D."/>
            <person name="Ji J."/>
            <person name="Jenkins J."/>
            <person name="Williams M."/>
            <person name="Shu S."/>
            <person name="Plott C."/>
            <person name="Barry K."/>
            <person name="Rajasekar S."/>
            <person name="Grimwood J."/>
            <person name="Han X."/>
            <person name="Sun S."/>
            <person name="Hou Z."/>
            <person name="He W."/>
            <person name="Dai G."/>
            <person name="Sun C."/>
            <person name="Schmutz J."/>
            <person name="Leebens-Mack J.H."/>
            <person name="Li F.W."/>
            <person name="Wang L."/>
        </authorList>
    </citation>
    <scope>NUCLEOTIDE SEQUENCE [LARGE SCALE GENOMIC DNA]</scope>
    <source>
        <strain evidence="2">cv. PW_Plant_1</strain>
    </source>
</reference>
<evidence type="ECO:0000313" key="2">
    <source>
        <dbReference type="Proteomes" id="UP001162992"/>
    </source>
</evidence>